<keyword evidence="2" id="KW-1185">Reference proteome</keyword>
<sequence>MLIFQASRIRTSMAIEDVICEGVARALPSPITNAVKLKLSRIRNDDDMIMTVDVAPETVWLSTLFPDGVVRYKEISRALGPKIADGIDRSQLRQ</sequence>
<proteinExistence type="predicted"/>
<gene>
    <name evidence="1" type="ORF">CPLU01_14761</name>
</gene>
<reference evidence="1" key="1">
    <citation type="journal article" date="2020" name="Phytopathology">
        <title>Genome Sequence Resources of Colletotrichum truncatum, C. plurivorum, C. musicola, and C. sojae: Four Species Pathogenic to Soybean (Glycine max).</title>
        <authorList>
            <person name="Rogerio F."/>
            <person name="Boufleur T.R."/>
            <person name="Ciampi-Guillardi M."/>
            <person name="Sukno S.A."/>
            <person name="Thon M.R."/>
            <person name="Massola Junior N.S."/>
            <person name="Baroncelli R."/>
        </authorList>
    </citation>
    <scope>NUCLEOTIDE SEQUENCE</scope>
    <source>
        <strain evidence="1">LFN00145</strain>
    </source>
</reference>
<accession>A0A8H6JH78</accession>
<dbReference type="Proteomes" id="UP000654918">
    <property type="component" value="Unassembled WGS sequence"/>
</dbReference>
<dbReference type="EMBL" id="WIGO01000417">
    <property type="protein sequence ID" value="KAF6813040.1"/>
    <property type="molecule type" value="Genomic_DNA"/>
</dbReference>
<name>A0A8H6JH78_9PEZI</name>
<evidence type="ECO:0000313" key="2">
    <source>
        <dbReference type="Proteomes" id="UP000654918"/>
    </source>
</evidence>
<dbReference type="AlphaFoldDB" id="A0A8H6JH78"/>
<comment type="caution">
    <text evidence="1">The sequence shown here is derived from an EMBL/GenBank/DDBJ whole genome shotgun (WGS) entry which is preliminary data.</text>
</comment>
<organism evidence="1 2">
    <name type="scientific">Colletotrichum plurivorum</name>
    <dbReference type="NCBI Taxonomy" id="2175906"/>
    <lineage>
        <taxon>Eukaryota</taxon>
        <taxon>Fungi</taxon>
        <taxon>Dikarya</taxon>
        <taxon>Ascomycota</taxon>
        <taxon>Pezizomycotina</taxon>
        <taxon>Sordariomycetes</taxon>
        <taxon>Hypocreomycetidae</taxon>
        <taxon>Glomerellales</taxon>
        <taxon>Glomerellaceae</taxon>
        <taxon>Colletotrichum</taxon>
        <taxon>Colletotrichum orchidearum species complex</taxon>
    </lineage>
</organism>
<protein>
    <submittedName>
        <fullName evidence="1">Uncharacterized protein</fullName>
    </submittedName>
</protein>
<evidence type="ECO:0000313" key="1">
    <source>
        <dbReference type="EMBL" id="KAF6813040.1"/>
    </source>
</evidence>